<protein>
    <submittedName>
        <fullName evidence="1">Uncharacterized protein</fullName>
    </submittedName>
</protein>
<dbReference type="AlphaFoldDB" id="A0A1S6ILT9"/>
<keyword evidence="2" id="KW-1185">Reference proteome</keyword>
<evidence type="ECO:0000313" key="2">
    <source>
        <dbReference type="Proteomes" id="UP000188993"/>
    </source>
</evidence>
<dbReference type="KEGG" id="jda:BW727_100094"/>
<accession>A0A1S6ILT9</accession>
<evidence type="ECO:0000313" key="1">
    <source>
        <dbReference type="EMBL" id="AQS52504.1"/>
    </source>
</evidence>
<dbReference type="OrthoDB" id="2066226at2"/>
<dbReference type="STRING" id="708126.BW727_100094"/>
<sequence length="60" mass="7039">MIKQPIRNLSSSKTVPERLFDAIVHEDGKVEIEIKQKNNLLKVPWEDILYQIDKAVKHNK</sequence>
<dbReference type="EMBL" id="CP019728">
    <property type="protein sequence ID" value="AQS52504.1"/>
    <property type="molecule type" value="Genomic_DNA"/>
</dbReference>
<organism evidence="1 2">
    <name type="scientific">Jeotgalibaca dankookensis</name>
    <dbReference type="NCBI Taxonomy" id="708126"/>
    <lineage>
        <taxon>Bacteria</taxon>
        <taxon>Bacillati</taxon>
        <taxon>Bacillota</taxon>
        <taxon>Bacilli</taxon>
        <taxon>Lactobacillales</taxon>
        <taxon>Carnobacteriaceae</taxon>
        <taxon>Jeotgalibaca</taxon>
    </lineage>
</organism>
<reference evidence="1 2" key="1">
    <citation type="journal article" date="2014" name="Int. J. Syst. Evol. Microbiol.">
        <title>Jeotgalibaca dankookensis gen. nov., sp. nov., a member of the family Carnobacteriaceae, isolated from seujeot (Korean traditional food).</title>
        <authorList>
            <person name="Lee D.G."/>
            <person name="Trujillo M.E."/>
            <person name="Kang H."/>
            <person name="Ahn T.Y."/>
        </authorList>
    </citation>
    <scope>NUCLEOTIDE SEQUENCE [LARGE SCALE GENOMIC DNA]</scope>
    <source>
        <strain evidence="1 2">EX-07</strain>
    </source>
</reference>
<name>A0A1S6ILT9_9LACT</name>
<gene>
    <name evidence="1" type="ORF">BW727_100094</name>
</gene>
<proteinExistence type="predicted"/>
<dbReference type="Proteomes" id="UP000188993">
    <property type="component" value="Chromosome"/>
</dbReference>
<dbReference type="RefSeq" id="WP_062467871.1">
    <property type="nucleotide sequence ID" value="NZ_BBYN01000005.1"/>
</dbReference>